<dbReference type="OrthoDB" id="6343311at2759"/>
<keyword evidence="2" id="KW-0472">Membrane</keyword>
<comment type="caution">
    <text evidence="3">The sequence shown here is derived from an EMBL/GenBank/DDBJ whole genome shotgun (WGS) entry which is preliminary data.</text>
</comment>
<evidence type="ECO:0000313" key="4">
    <source>
        <dbReference type="Proteomes" id="UP000299102"/>
    </source>
</evidence>
<reference evidence="3 4" key="1">
    <citation type="journal article" date="2019" name="Commun. Biol.">
        <title>The bagworm genome reveals a unique fibroin gene that provides high tensile strength.</title>
        <authorList>
            <person name="Kono N."/>
            <person name="Nakamura H."/>
            <person name="Ohtoshi R."/>
            <person name="Tomita M."/>
            <person name="Numata K."/>
            <person name="Arakawa K."/>
        </authorList>
    </citation>
    <scope>NUCLEOTIDE SEQUENCE [LARGE SCALE GENOMIC DNA]</scope>
</reference>
<keyword evidence="2" id="KW-0812">Transmembrane</keyword>
<organism evidence="3 4">
    <name type="scientific">Eumeta variegata</name>
    <name type="common">Bagworm moth</name>
    <name type="synonym">Eumeta japonica</name>
    <dbReference type="NCBI Taxonomy" id="151549"/>
    <lineage>
        <taxon>Eukaryota</taxon>
        <taxon>Metazoa</taxon>
        <taxon>Ecdysozoa</taxon>
        <taxon>Arthropoda</taxon>
        <taxon>Hexapoda</taxon>
        <taxon>Insecta</taxon>
        <taxon>Pterygota</taxon>
        <taxon>Neoptera</taxon>
        <taxon>Endopterygota</taxon>
        <taxon>Lepidoptera</taxon>
        <taxon>Glossata</taxon>
        <taxon>Ditrysia</taxon>
        <taxon>Tineoidea</taxon>
        <taxon>Psychidae</taxon>
        <taxon>Oiketicinae</taxon>
        <taxon>Eumeta</taxon>
    </lineage>
</organism>
<evidence type="ECO:0000256" key="2">
    <source>
        <dbReference type="SAM" id="Phobius"/>
    </source>
</evidence>
<sequence>MSPERSGTSIESAADSTPYGRTRRPTLNSPIFLSVGPLFTQMFHHGFAALPDNDMKAVRHQVHYLTIAEWPGHCINVDPLQIRFPELRELIFLNSSTVTTFKGHFKAVSKIERLLQLNLFLSEWKGRVPSLLCLSLSLLGGLTMPEWKGRVPLTRSHYRLSAWRRDGARGVVTIALFSLRCAGIPITCAALLFTSMIRNQAIQV</sequence>
<protein>
    <submittedName>
        <fullName evidence="3">Uncharacterized protein</fullName>
    </submittedName>
</protein>
<evidence type="ECO:0000256" key="1">
    <source>
        <dbReference type="SAM" id="MobiDB-lite"/>
    </source>
</evidence>
<feature type="compositionally biased region" description="Polar residues" evidence="1">
    <location>
        <begin position="1"/>
        <end position="15"/>
    </location>
</feature>
<dbReference type="EMBL" id="BGZK01000508">
    <property type="protein sequence ID" value="GBP47715.1"/>
    <property type="molecule type" value="Genomic_DNA"/>
</dbReference>
<dbReference type="AlphaFoldDB" id="A0A4C1WC57"/>
<feature type="transmembrane region" description="Helical" evidence="2">
    <location>
        <begin position="167"/>
        <end position="193"/>
    </location>
</feature>
<proteinExistence type="predicted"/>
<name>A0A4C1WC57_EUMVA</name>
<gene>
    <name evidence="3" type="ORF">EVAR_14246_1</name>
</gene>
<dbReference type="Proteomes" id="UP000299102">
    <property type="component" value="Unassembled WGS sequence"/>
</dbReference>
<accession>A0A4C1WC57</accession>
<keyword evidence="2" id="KW-1133">Transmembrane helix</keyword>
<keyword evidence="4" id="KW-1185">Reference proteome</keyword>
<feature type="region of interest" description="Disordered" evidence="1">
    <location>
        <begin position="1"/>
        <end position="23"/>
    </location>
</feature>
<evidence type="ECO:0000313" key="3">
    <source>
        <dbReference type="EMBL" id="GBP47715.1"/>
    </source>
</evidence>